<comment type="caution">
    <text evidence="11">Lacks conserved residue(s) required for the propagation of feature annotation.</text>
</comment>
<dbReference type="Gene3D" id="3.40.390.10">
    <property type="entry name" value="Collagenase (Catalytic Domain)"/>
    <property type="match status" value="1"/>
</dbReference>
<name>A0AAD7X1P1_9TELE</name>
<keyword evidence="2" id="KW-0964">Secreted</keyword>
<keyword evidence="15" id="KW-1185">Reference proteome</keyword>
<evidence type="ECO:0000313" key="14">
    <source>
        <dbReference type="EMBL" id="KAJ8417177.1"/>
    </source>
</evidence>
<protein>
    <recommendedName>
        <fullName evidence="13">Peptidase M12B domain-containing protein</fullName>
    </recommendedName>
</protein>
<gene>
    <name evidence="14" type="ORF">AAFF_G00284040</name>
</gene>
<keyword evidence="7 11" id="KW-0862">Zinc</keyword>
<reference evidence="14" key="1">
    <citation type="journal article" date="2023" name="Science">
        <title>Genome structures resolve the early diversification of teleost fishes.</title>
        <authorList>
            <person name="Parey E."/>
            <person name="Louis A."/>
            <person name="Montfort J."/>
            <person name="Bouchez O."/>
            <person name="Roques C."/>
            <person name="Iampietro C."/>
            <person name="Lluch J."/>
            <person name="Castinel A."/>
            <person name="Donnadieu C."/>
            <person name="Desvignes T."/>
            <person name="Floi Bucao C."/>
            <person name="Jouanno E."/>
            <person name="Wen M."/>
            <person name="Mejri S."/>
            <person name="Dirks R."/>
            <person name="Jansen H."/>
            <person name="Henkel C."/>
            <person name="Chen W.J."/>
            <person name="Zahm M."/>
            <person name="Cabau C."/>
            <person name="Klopp C."/>
            <person name="Thompson A.W."/>
            <person name="Robinson-Rechavi M."/>
            <person name="Braasch I."/>
            <person name="Lecointre G."/>
            <person name="Bobe J."/>
            <person name="Postlethwait J.H."/>
            <person name="Berthelot C."/>
            <person name="Roest Crollius H."/>
            <person name="Guiguen Y."/>
        </authorList>
    </citation>
    <scope>NUCLEOTIDE SEQUENCE</scope>
    <source>
        <strain evidence="14">NC1722</strain>
    </source>
</reference>
<dbReference type="PANTHER" id="PTHR11905">
    <property type="entry name" value="ADAM A DISINTEGRIN AND METALLOPROTEASE DOMAIN"/>
    <property type="match status" value="1"/>
</dbReference>
<dbReference type="InterPro" id="IPR002870">
    <property type="entry name" value="Peptidase_M12B_N"/>
</dbReference>
<sequence length="438" mass="49201">MFIHWHCGSNIPGPTFSITYFLVAVGIFAVLENSKTLGLERGPDTVIEGIPQYEVVHPSRVDAAGRFVTNVLSHRVSRVKRRDAVSGEERRDRAFYQLWHVGQDLRLNLTLNPNLLAPGFLTERRYGGLEGAKIRSRGHALCHFLGEVWEQRVVRGRAAISTCDGLTGLFKLSGEEFFIRPLEPAQNEGSPRAHMIYKRHIAQPLAPPIHPLSEEQRANGTCGVKDLSRGEARAERQRERWEGRQQRRRIRHRSVSREKWVETLVVADPKMVEYHGSEGVESYALAVMNIVSGLFRDASIGNAINIVVVRLILLEKDEEDLKITHHADNSLSSFCKWQKRLNTKGDEHPVHHDVAVLLTRKDICAAINKPCETLGLSHVAGMCQPHRSCSISEDTGLPLAFTVSHELGHNFGIQHDGNGNDCEPIGKRPFIMSPQLLY</sequence>
<feature type="binding site" evidence="11">
    <location>
        <position position="405"/>
    </location>
    <ligand>
        <name>Zn(2+)</name>
        <dbReference type="ChEBI" id="CHEBI:29105"/>
        <note>catalytic</note>
    </ligand>
</feature>
<keyword evidence="3" id="KW-0272">Extracellular matrix</keyword>
<dbReference type="CDD" id="cd04273">
    <property type="entry name" value="ZnMc_ADAMTS_like"/>
    <property type="match status" value="1"/>
</dbReference>
<dbReference type="SUPFAM" id="SSF55486">
    <property type="entry name" value="Metalloproteases ('zincins'), catalytic domain"/>
    <property type="match status" value="1"/>
</dbReference>
<keyword evidence="12" id="KW-0812">Transmembrane</keyword>
<feature type="binding site" evidence="11">
    <location>
        <position position="409"/>
    </location>
    <ligand>
        <name>Zn(2+)</name>
        <dbReference type="ChEBI" id="CHEBI:29105"/>
        <note>catalytic</note>
    </ligand>
</feature>
<evidence type="ECO:0000256" key="2">
    <source>
        <dbReference type="ARBA" id="ARBA00022525"/>
    </source>
</evidence>
<keyword evidence="12" id="KW-1133">Transmembrane helix</keyword>
<dbReference type="InterPro" id="IPR001590">
    <property type="entry name" value="Peptidase_M12B"/>
</dbReference>
<comment type="subcellular location">
    <subcellularLocation>
        <location evidence="1">Secreted</location>
        <location evidence="1">Extracellular space</location>
        <location evidence="1">Extracellular matrix</location>
    </subcellularLocation>
</comment>
<evidence type="ECO:0000256" key="8">
    <source>
        <dbReference type="ARBA" id="ARBA00023049"/>
    </source>
</evidence>
<keyword evidence="12" id="KW-0472">Membrane</keyword>
<evidence type="ECO:0000256" key="3">
    <source>
        <dbReference type="ARBA" id="ARBA00022530"/>
    </source>
</evidence>
<evidence type="ECO:0000256" key="7">
    <source>
        <dbReference type="ARBA" id="ARBA00022833"/>
    </source>
</evidence>
<organism evidence="14 15">
    <name type="scientific">Aldrovandia affinis</name>
    <dbReference type="NCBI Taxonomy" id="143900"/>
    <lineage>
        <taxon>Eukaryota</taxon>
        <taxon>Metazoa</taxon>
        <taxon>Chordata</taxon>
        <taxon>Craniata</taxon>
        <taxon>Vertebrata</taxon>
        <taxon>Euteleostomi</taxon>
        <taxon>Actinopterygii</taxon>
        <taxon>Neopterygii</taxon>
        <taxon>Teleostei</taxon>
        <taxon>Notacanthiformes</taxon>
        <taxon>Halosauridae</taxon>
        <taxon>Aldrovandia</taxon>
    </lineage>
</organism>
<evidence type="ECO:0000256" key="1">
    <source>
        <dbReference type="ARBA" id="ARBA00004498"/>
    </source>
</evidence>
<evidence type="ECO:0000256" key="5">
    <source>
        <dbReference type="ARBA" id="ARBA00022723"/>
    </source>
</evidence>
<evidence type="ECO:0000256" key="9">
    <source>
        <dbReference type="ARBA" id="ARBA00023157"/>
    </source>
</evidence>
<comment type="caution">
    <text evidence="14">The sequence shown here is derived from an EMBL/GenBank/DDBJ whole genome shotgun (WGS) entry which is preliminary data.</text>
</comment>
<keyword evidence="4" id="KW-0645">Protease</keyword>
<keyword evidence="9" id="KW-1015">Disulfide bond</keyword>
<dbReference type="InterPro" id="IPR024079">
    <property type="entry name" value="MetalloPept_cat_dom_sf"/>
</dbReference>
<evidence type="ECO:0000256" key="12">
    <source>
        <dbReference type="SAM" id="Phobius"/>
    </source>
</evidence>
<dbReference type="EMBL" id="JAINUG010000004">
    <property type="protein sequence ID" value="KAJ8417177.1"/>
    <property type="molecule type" value="Genomic_DNA"/>
</dbReference>
<dbReference type="Pfam" id="PF01562">
    <property type="entry name" value="Pep_M12B_propep"/>
    <property type="match status" value="1"/>
</dbReference>
<dbReference type="AlphaFoldDB" id="A0AAD7X1P1"/>
<dbReference type="PANTHER" id="PTHR11905:SF256">
    <property type="entry name" value="PEPTIDASE M12B DOMAIN-CONTAINING PROTEIN"/>
    <property type="match status" value="1"/>
</dbReference>
<dbReference type="Proteomes" id="UP001221898">
    <property type="component" value="Unassembled WGS sequence"/>
</dbReference>
<dbReference type="FunFam" id="3.40.390.10:FF:000001">
    <property type="entry name" value="A disintegrin and metalloproteinase with thrombospondin motifs 1"/>
    <property type="match status" value="1"/>
</dbReference>
<evidence type="ECO:0000313" key="15">
    <source>
        <dbReference type="Proteomes" id="UP001221898"/>
    </source>
</evidence>
<evidence type="ECO:0000256" key="6">
    <source>
        <dbReference type="ARBA" id="ARBA00022801"/>
    </source>
</evidence>
<evidence type="ECO:0000256" key="10">
    <source>
        <dbReference type="ARBA" id="ARBA00023180"/>
    </source>
</evidence>
<evidence type="ECO:0000256" key="11">
    <source>
        <dbReference type="PROSITE-ProRule" id="PRU00276"/>
    </source>
</evidence>
<feature type="domain" description="Peptidase M12B" evidence="13">
    <location>
        <begin position="259"/>
        <end position="438"/>
    </location>
</feature>
<feature type="transmembrane region" description="Helical" evidence="12">
    <location>
        <begin position="12"/>
        <end position="31"/>
    </location>
</feature>
<keyword evidence="6" id="KW-0378">Hydrolase</keyword>
<keyword evidence="8" id="KW-0482">Metalloprotease</keyword>
<keyword evidence="5 11" id="KW-0479">Metal-binding</keyword>
<feature type="non-terminal residue" evidence="14">
    <location>
        <position position="1"/>
    </location>
</feature>
<evidence type="ECO:0000259" key="13">
    <source>
        <dbReference type="PROSITE" id="PS50215"/>
    </source>
</evidence>
<keyword evidence="10" id="KW-0325">Glycoprotein</keyword>
<feature type="active site" evidence="11">
    <location>
        <position position="406"/>
    </location>
</feature>
<evidence type="ECO:0000256" key="4">
    <source>
        <dbReference type="ARBA" id="ARBA00022670"/>
    </source>
</evidence>
<dbReference type="PROSITE" id="PS50215">
    <property type="entry name" value="ADAM_MEPRO"/>
    <property type="match status" value="1"/>
</dbReference>
<dbReference type="GO" id="GO:0046872">
    <property type="term" value="F:metal ion binding"/>
    <property type="evidence" value="ECO:0007669"/>
    <property type="project" value="UniProtKB-KW"/>
</dbReference>
<dbReference type="GO" id="GO:0006508">
    <property type="term" value="P:proteolysis"/>
    <property type="evidence" value="ECO:0007669"/>
    <property type="project" value="UniProtKB-KW"/>
</dbReference>
<dbReference type="Pfam" id="PF01421">
    <property type="entry name" value="Reprolysin"/>
    <property type="match status" value="1"/>
</dbReference>
<accession>A0AAD7X1P1</accession>
<dbReference type="GO" id="GO:0004222">
    <property type="term" value="F:metalloendopeptidase activity"/>
    <property type="evidence" value="ECO:0007669"/>
    <property type="project" value="InterPro"/>
</dbReference>
<proteinExistence type="predicted"/>
<feature type="binding site" evidence="11">
    <location>
        <position position="415"/>
    </location>
    <ligand>
        <name>Zn(2+)</name>
        <dbReference type="ChEBI" id="CHEBI:29105"/>
        <note>catalytic</note>
    </ligand>
</feature>